<gene>
    <name evidence="1" type="ORF">CC86DRAFT_420499</name>
</gene>
<organism evidence="1 2">
    <name type="scientific">Ophiobolus disseminans</name>
    <dbReference type="NCBI Taxonomy" id="1469910"/>
    <lineage>
        <taxon>Eukaryota</taxon>
        <taxon>Fungi</taxon>
        <taxon>Dikarya</taxon>
        <taxon>Ascomycota</taxon>
        <taxon>Pezizomycotina</taxon>
        <taxon>Dothideomycetes</taxon>
        <taxon>Pleosporomycetidae</taxon>
        <taxon>Pleosporales</taxon>
        <taxon>Pleosporineae</taxon>
        <taxon>Phaeosphaeriaceae</taxon>
        <taxon>Ophiobolus</taxon>
    </lineage>
</organism>
<dbReference type="InterPro" id="IPR036770">
    <property type="entry name" value="Ankyrin_rpt-contain_sf"/>
</dbReference>
<dbReference type="AlphaFoldDB" id="A0A6A6ZWY1"/>
<evidence type="ECO:0000313" key="2">
    <source>
        <dbReference type="Proteomes" id="UP000799424"/>
    </source>
</evidence>
<evidence type="ECO:0008006" key="3">
    <source>
        <dbReference type="Google" id="ProtNLM"/>
    </source>
</evidence>
<dbReference type="OrthoDB" id="3671334at2759"/>
<protein>
    <recommendedName>
        <fullName evidence="3">Ankyrin</fullName>
    </recommendedName>
</protein>
<dbReference type="Proteomes" id="UP000799424">
    <property type="component" value="Unassembled WGS sequence"/>
</dbReference>
<evidence type="ECO:0000313" key="1">
    <source>
        <dbReference type="EMBL" id="KAF2825059.1"/>
    </source>
</evidence>
<sequence>MKAQTKKLTVQDIHGDHAIHCAFVQKSVAKLTLLFEAYRASNLGGFKVLYHGILRTAVKWKTYLNYDVIRCIIGYYLSEPKVHPNVFRNACQEKNAQLVHLLLQYIPEIDQGTVHTLPLIQAVKFSDQAVINAVLDAGADINNTHYNRNDKAEPKWLIKSLPEVAAMQRYEAVQVLLERGAVVPPVRSWQNSRKKIYDTLREARMAQTGEDVPTFEDVQTRNHAMLMARTA</sequence>
<dbReference type="EMBL" id="MU006229">
    <property type="protein sequence ID" value="KAF2825059.1"/>
    <property type="molecule type" value="Genomic_DNA"/>
</dbReference>
<keyword evidence="2" id="KW-1185">Reference proteome</keyword>
<dbReference type="SUPFAM" id="SSF48403">
    <property type="entry name" value="Ankyrin repeat"/>
    <property type="match status" value="1"/>
</dbReference>
<accession>A0A6A6ZWY1</accession>
<name>A0A6A6ZWY1_9PLEO</name>
<proteinExistence type="predicted"/>
<reference evidence="1" key="1">
    <citation type="journal article" date="2020" name="Stud. Mycol.">
        <title>101 Dothideomycetes genomes: a test case for predicting lifestyles and emergence of pathogens.</title>
        <authorList>
            <person name="Haridas S."/>
            <person name="Albert R."/>
            <person name="Binder M."/>
            <person name="Bloem J."/>
            <person name="Labutti K."/>
            <person name="Salamov A."/>
            <person name="Andreopoulos B."/>
            <person name="Baker S."/>
            <person name="Barry K."/>
            <person name="Bills G."/>
            <person name="Bluhm B."/>
            <person name="Cannon C."/>
            <person name="Castanera R."/>
            <person name="Culley D."/>
            <person name="Daum C."/>
            <person name="Ezra D."/>
            <person name="Gonzalez J."/>
            <person name="Henrissat B."/>
            <person name="Kuo A."/>
            <person name="Liang C."/>
            <person name="Lipzen A."/>
            <person name="Lutzoni F."/>
            <person name="Magnuson J."/>
            <person name="Mondo S."/>
            <person name="Nolan M."/>
            <person name="Ohm R."/>
            <person name="Pangilinan J."/>
            <person name="Park H.-J."/>
            <person name="Ramirez L."/>
            <person name="Alfaro M."/>
            <person name="Sun H."/>
            <person name="Tritt A."/>
            <person name="Yoshinaga Y."/>
            <person name="Zwiers L.-H."/>
            <person name="Turgeon B."/>
            <person name="Goodwin S."/>
            <person name="Spatafora J."/>
            <person name="Crous P."/>
            <person name="Grigoriev I."/>
        </authorList>
    </citation>
    <scope>NUCLEOTIDE SEQUENCE</scope>
    <source>
        <strain evidence="1">CBS 113818</strain>
    </source>
</reference>
<dbReference type="Gene3D" id="1.25.40.20">
    <property type="entry name" value="Ankyrin repeat-containing domain"/>
    <property type="match status" value="1"/>
</dbReference>